<evidence type="ECO:0000256" key="1">
    <source>
        <dbReference type="SAM" id="SignalP"/>
    </source>
</evidence>
<gene>
    <name evidence="2" type="ORF">BJG266_LOCUS10356</name>
    <name evidence="3" type="ORF">QVE165_LOCUS24381</name>
</gene>
<dbReference type="OrthoDB" id="9975440at2759"/>
<feature type="signal peptide" evidence="1">
    <location>
        <begin position="1"/>
        <end position="26"/>
    </location>
</feature>
<feature type="chain" id="PRO_5036409722" evidence="1">
    <location>
        <begin position="27"/>
        <end position="120"/>
    </location>
</feature>
<evidence type="ECO:0000313" key="3">
    <source>
        <dbReference type="EMBL" id="CAF1175726.1"/>
    </source>
</evidence>
<protein>
    <submittedName>
        <fullName evidence="2">Uncharacterized protein</fullName>
    </submittedName>
</protein>
<reference evidence="2" key="1">
    <citation type="submission" date="2021-02" db="EMBL/GenBank/DDBJ databases">
        <authorList>
            <person name="Nowell W R."/>
        </authorList>
    </citation>
    <scope>NUCLEOTIDE SEQUENCE</scope>
</reference>
<evidence type="ECO:0000313" key="5">
    <source>
        <dbReference type="Proteomes" id="UP000663877"/>
    </source>
</evidence>
<keyword evidence="1" id="KW-0732">Signal</keyword>
<evidence type="ECO:0000313" key="2">
    <source>
        <dbReference type="EMBL" id="CAF0898768.1"/>
    </source>
</evidence>
<dbReference type="EMBL" id="CAJNOM010000171">
    <property type="protein sequence ID" value="CAF1175726.1"/>
    <property type="molecule type" value="Genomic_DNA"/>
</dbReference>
<sequence>MKSLSILLILASVLMVLVFKLAFTDAAALIHDDSIIDSSASDEDDASLRHKKDTGLSAAQQLIPSPIRRHHLKFGVLGKRYTYGYLGKRSDVSQTKNNFEDWLDDIRERRAGRPQYGILG</sequence>
<organism evidence="2 5">
    <name type="scientific">Adineta steineri</name>
    <dbReference type="NCBI Taxonomy" id="433720"/>
    <lineage>
        <taxon>Eukaryota</taxon>
        <taxon>Metazoa</taxon>
        <taxon>Spiralia</taxon>
        <taxon>Gnathifera</taxon>
        <taxon>Rotifera</taxon>
        <taxon>Eurotatoria</taxon>
        <taxon>Bdelloidea</taxon>
        <taxon>Adinetida</taxon>
        <taxon>Adinetidae</taxon>
        <taxon>Adineta</taxon>
    </lineage>
</organism>
<dbReference type="Proteomes" id="UP000663877">
    <property type="component" value="Unassembled WGS sequence"/>
</dbReference>
<dbReference type="EMBL" id="CAJNOI010000036">
    <property type="protein sequence ID" value="CAF0898768.1"/>
    <property type="molecule type" value="Genomic_DNA"/>
</dbReference>
<proteinExistence type="predicted"/>
<evidence type="ECO:0000313" key="4">
    <source>
        <dbReference type="Proteomes" id="UP000663832"/>
    </source>
</evidence>
<dbReference type="Proteomes" id="UP000663832">
    <property type="component" value="Unassembled WGS sequence"/>
</dbReference>
<accession>A0A813ZFQ7</accession>
<keyword evidence="4" id="KW-1185">Reference proteome</keyword>
<name>A0A813ZFQ7_9BILA</name>
<dbReference type="AlphaFoldDB" id="A0A813ZFQ7"/>
<comment type="caution">
    <text evidence="2">The sequence shown here is derived from an EMBL/GenBank/DDBJ whole genome shotgun (WGS) entry which is preliminary data.</text>
</comment>